<feature type="region of interest" description="Disordered" evidence="2">
    <location>
        <begin position="223"/>
        <end position="273"/>
    </location>
</feature>
<evidence type="ECO:0000256" key="3">
    <source>
        <dbReference type="SAM" id="Phobius"/>
    </source>
</evidence>
<evidence type="ECO:0000259" key="4">
    <source>
        <dbReference type="SMART" id="SM01117"/>
    </source>
</evidence>
<dbReference type="AlphaFoldDB" id="A0AAF0DAR5"/>
<organism evidence="5 6">
    <name type="scientific">Emydomyces testavorans</name>
    <dbReference type="NCBI Taxonomy" id="2070801"/>
    <lineage>
        <taxon>Eukaryota</taxon>
        <taxon>Fungi</taxon>
        <taxon>Dikarya</taxon>
        <taxon>Ascomycota</taxon>
        <taxon>Pezizomycotina</taxon>
        <taxon>Eurotiomycetes</taxon>
        <taxon>Eurotiomycetidae</taxon>
        <taxon>Onygenales</taxon>
        <taxon>Nannizziopsiaceae</taxon>
        <taxon>Emydomyces</taxon>
    </lineage>
</organism>
<dbReference type="GO" id="GO:0016020">
    <property type="term" value="C:membrane"/>
    <property type="evidence" value="ECO:0007669"/>
    <property type="project" value="TreeGrafter"/>
</dbReference>
<feature type="region of interest" description="Disordered" evidence="2">
    <location>
        <begin position="1"/>
        <end position="22"/>
    </location>
</feature>
<feature type="compositionally biased region" description="Basic and acidic residues" evidence="2">
    <location>
        <begin position="225"/>
        <end position="273"/>
    </location>
</feature>
<keyword evidence="3" id="KW-0812">Transmembrane</keyword>
<evidence type="ECO:0000313" key="5">
    <source>
        <dbReference type="EMBL" id="WEW54649.1"/>
    </source>
</evidence>
<dbReference type="InterPro" id="IPR001199">
    <property type="entry name" value="Cyt_B5-like_heme/steroid-bd"/>
</dbReference>
<name>A0AAF0DAR5_9EURO</name>
<keyword evidence="3" id="KW-1133">Transmembrane helix</keyword>
<dbReference type="PANTHER" id="PTHR10281:SF76">
    <property type="entry name" value="CALCUTTA CUP-RELATED"/>
    <property type="match status" value="1"/>
</dbReference>
<dbReference type="Pfam" id="PF00173">
    <property type="entry name" value="Cyt-b5"/>
    <property type="match status" value="1"/>
</dbReference>
<dbReference type="SUPFAM" id="SSF55856">
    <property type="entry name" value="Cytochrome b5-like heme/steroid binding domain"/>
    <property type="match status" value="1"/>
</dbReference>
<dbReference type="GO" id="GO:0012505">
    <property type="term" value="C:endomembrane system"/>
    <property type="evidence" value="ECO:0007669"/>
    <property type="project" value="TreeGrafter"/>
</dbReference>
<reference evidence="5" key="1">
    <citation type="submission" date="2023-03" db="EMBL/GenBank/DDBJ databases">
        <title>Emydomyces testavorans Genome Sequence.</title>
        <authorList>
            <person name="Hoyer L."/>
        </authorList>
    </citation>
    <scope>NUCLEOTIDE SEQUENCE</scope>
    <source>
        <strain evidence="5">16-2883</strain>
    </source>
</reference>
<feature type="transmembrane region" description="Helical" evidence="3">
    <location>
        <begin position="46"/>
        <end position="64"/>
    </location>
</feature>
<dbReference type="FunFam" id="3.10.120.10:FF:000018">
    <property type="entry name" value="Heme/steroid binding domain protein, putative"/>
    <property type="match status" value="1"/>
</dbReference>
<dbReference type="Gene3D" id="3.10.120.10">
    <property type="entry name" value="Cytochrome b5-like heme/steroid binding domain"/>
    <property type="match status" value="1"/>
</dbReference>
<dbReference type="Proteomes" id="UP001219355">
    <property type="component" value="Chromosome 1"/>
</dbReference>
<evidence type="ECO:0000313" key="6">
    <source>
        <dbReference type="Proteomes" id="UP001219355"/>
    </source>
</evidence>
<dbReference type="SMART" id="SM01117">
    <property type="entry name" value="Cyt-b5"/>
    <property type="match status" value="1"/>
</dbReference>
<proteinExistence type="inferred from homology"/>
<feature type="domain" description="Cytochrome b5 heme-binding" evidence="4">
    <location>
        <begin position="93"/>
        <end position="171"/>
    </location>
</feature>
<dbReference type="InterPro" id="IPR036400">
    <property type="entry name" value="Cyt_B5-like_heme/steroid_sf"/>
</dbReference>
<dbReference type="EMBL" id="CP120627">
    <property type="protein sequence ID" value="WEW54649.1"/>
    <property type="molecule type" value="Genomic_DNA"/>
</dbReference>
<dbReference type="InterPro" id="IPR050577">
    <property type="entry name" value="MAPR/NEUFC/NENF-like"/>
</dbReference>
<gene>
    <name evidence="5" type="ORF">PRK78_000069</name>
</gene>
<comment type="similarity">
    <text evidence="1">Belongs to the cytochrome b5 family. MAPR subfamily.</text>
</comment>
<evidence type="ECO:0000256" key="2">
    <source>
        <dbReference type="SAM" id="MobiDB-lite"/>
    </source>
</evidence>
<dbReference type="PANTHER" id="PTHR10281">
    <property type="entry name" value="MEMBRANE-ASSOCIATED PROGESTERONE RECEPTOR COMPONENT-RELATED"/>
    <property type="match status" value="1"/>
</dbReference>
<sequence length="273" mass="31304">MSDFRQRAKNPSSVEPSASKQTTAERLTEQINRYDEESNRISILDIFRLISLLLITSSALSYFITGDSLLWGYKPWFTRWPVLITRLRGPILLTPSQLSLYNGTSTTLPIYISINHTIYDVSASPHLYGPGGSYAFFAGRDATRAFVTGCFQDDLSSDLAGVEEMYVPVEDDDASEAERGMSRAQKKVRREREMREARKMVEKQVRHWVEFYEKSDKYFAVGRVVPERDGRRGEEEEEGRGGKRRELCESAKEGRPRRSKLREEREKAAKKVG</sequence>
<protein>
    <recommendedName>
        <fullName evidence="4">Cytochrome b5 heme-binding domain-containing protein</fullName>
    </recommendedName>
</protein>
<feature type="compositionally biased region" description="Polar residues" evidence="2">
    <location>
        <begin position="9"/>
        <end position="22"/>
    </location>
</feature>
<keyword evidence="6" id="KW-1185">Reference proteome</keyword>
<accession>A0AAF0DAR5</accession>
<keyword evidence="3" id="KW-0472">Membrane</keyword>
<evidence type="ECO:0000256" key="1">
    <source>
        <dbReference type="ARBA" id="ARBA00038357"/>
    </source>
</evidence>